<reference evidence="6" key="1">
    <citation type="submission" date="2017-10" db="EMBL/GenBank/DDBJ databases">
        <title>Transcriptome Assembly of Sugarcane Aphid Adults.</title>
        <authorList>
            <person name="Scully E.D."/>
            <person name="Palmer N.A."/>
            <person name="Geib S.M."/>
            <person name="Sarath G."/>
            <person name="Sattler S.E."/>
        </authorList>
    </citation>
    <scope>NUCLEOTIDE SEQUENCE</scope>
    <source>
        <tissue evidence="6">Whole body</tissue>
    </source>
</reference>
<evidence type="ECO:0000256" key="1">
    <source>
        <dbReference type="ARBA" id="ARBA00005594"/>
    </source>
</evidence>
<dbReference type="GO" id="GO:0005524">
    <property type="term" value="F:ATP binding"/>
    <property type="evidence" value="ECO:0007669"/>
    <property type="project" value="UniProtKB-KW"/>
</dbReference>
<dbReference type="InterPro" id="IPR024909">
    <property type="entry name" value="Cys-tRNA/MSH_ligase"/>
</dbReference>
<name>A0A2H8TQX0_9HEMI</name>
<protein>
    <submittedName>
        <fullName evidence="6">Cysteine--tRNA ligase, cytoplasmic</fullName>
    </submittedName>
</protein>
<evidence type="ECO:0000256" key="2">
    <source>
        <dbReference type="ARBA" id="ARBA00022598"/>
    </source>
</evidence>
<keyword evidence="2 6" id="KW-0436">Ligase</keyword>
<dbReference type="InterPro" id="IPR014729">
    <property type="entry name" value="Rossmann-like_a/b/a_fold"/>
</dbReference>
<dbReference type="PANTHER" id="PTHR10890">
    <property type="entry name" value="CYSTEINYL-TRNA SYNTHETASE"/>
    <property type="match status" value="1"/>
</dbReference>
<organism evidence="6">
    <name type="scientific">Melanaphis sacchari</name>
    <dbReference type="NCBI Taxonomy" id="742174"/>
    <lineage>
        <taxon>Eukaryota</taxon>
        <taxon>Metazoa</taxon>
        <taxon>Ecdysozoa</taxon>
        <taxon>Arthropoda</taxon>
        <taxon>Hexapoda</taxon>
        <taxon>Insecta</taxon>
        <taxon>Pterygota</taxon>
        <taxon>Neoptera</taxon>
        <taxon>Paraneoptera</taxon>
        <taxon>Hemiptera</taxon>
        <taxon>Sternorrhyncha</taxon>
        <taxon>Aphidomorpha</taxon>
        <taxon>Aphidoidea</taxon>
        <taxon>Aphididae</taxon>
        <taxon>Aphidini</taxon>
        <taxon>Melanaphis</taxon>
    </lineage>
</organism>
<dbReference type="AlphaFoldDB" id="A0A2H8TQX0"/>
<dbReference type="GO" id="GO:0006423">
    <property type="term" value="P:cysteinyl-tRNA aminoacylation"/>
    <property type="evidence" value="ECO:0007669"/>
    <property type="project" value="TreeGrafter"/>
</dbReference>
<dbReference type="GO" id="GO:0005737">
    <property type="term" value="C:cytoplasm"/>
    <property type="evidence" value="ECO:0007669"/>
    <property type="project" value="TreeGrafter"/>
</dbReference>
<keyword evidence="3" id="KW-0547">Nucleotide-binding</keyword>
<comment type="similarity">
    <text evidence="1">Belongs to the class-I aminoacyl-tRNA synthetase family.</text>
</comment>
<gene>
    <name evidence="6" type="primary">CARS</name>
</gene>
<dbReference type="InterPro" id="IPR032678">
    <property type="entry name" value="tRNA-synt_1_cat_dom"/>
</dbReference>
<evidence type="ECO:0000256" key="3">
    <source>
        <dbReference type="ARBA" id="ARBA00022741"/>
    </source>
</evidence>
<proteinExistence type="inferred from homology"/>
<dbReference type="OrthoDB" id="438179at2759"/>
<dbReference type="EMBL" id="GFXV01004595">
    <property type="protein sequence ID" value="MBW16400.1"/>
    <property type="molecule type" value="Transcribed_RNA"/>
</dbReference>
<evidence type="ECO:0000256" key="4">
    <source>
        <dbReference type="ARBA" id="ARBA00022840"/>
    </source>
</evidence>
<dbReference type="SUPFAM" id="SSF52374">
    <property type="entry name" value="Nucleotidylyl transferase"/>
    <property type="match status" value="1"/>
</dbReference>
<accession>A0A2H8TQX0</accession>
<dbReference type="PANTHER" id="PTHR10890:SF27">
    <property type="entry name" value="CYSTEINE--TRNA LIGASE, MITOCHONDRIAL-RELATED"/>
    <property type="match status" value="1"/>
</dbReference>
<evidence type="ECO:0000313" key="6">
    <source>
        <dbReference type="EMBL" id="MBW16400.1"/>
    </source>
</evidence>
<keyword evidence="4" id="KW-0067">ATP-binding</keyword>
<feature type="domain" description="tRNA synthetases class I catalytic" evidence="5">
    <location>
        <begin position="39"/>
        <end position="107"/>
    </location>
</feature>
<sequence length="117" mass="13540">MRNLGVLSSLLTNRSFSTNKSNVLVYNCKTKTKEPLKCNKLLTWYVCGPTVYDSMHIGHASCYVKFDIIRRILENYFQFSVFQVMNITNVDDKIISKARTLNTNPLQLARFRLPILC</sequence>
<dbReference type="Gene3D" id="3.40.50.620">
    <property type="entry name" value="HUPs"/>
    <property type="match status" value="1"/>
</dbReference>
<dbReference type="GO" id="GO:0004817">
    <property type="term" value="F:cysteine-tRNA ligase activity"/>
    <property type="evidence" value="ECO:0007669"/>
    <property type="project" value="TreeGrafter"/>
</dbReference>
<evidence type="ECO:0000259" key="5">
    <source>
        <dbReference type="Pfam" id="PF01406"/>
    </source>
</evidence>
<dbReference type="Pfam" id="PF01406">
    <property type="entry name" value="tRNA-synt_1e"/>
    <property type="match status" value="1"/>
</dbReference>